<dbReference type="Proteomes" id="UP000076532">
    <property type="component" value="Unassembled WGS sequence"/>
</dbReference>
<organism evidence="1 2">
    <name type="scientific">Athelia psychrophila</name>
    <dbReference type="NCBI Taxonomy" id="1759441"/>
    <lineage>
        <taxon>Eukaryota</taxon>
        <taxon>Fungi</taxon>
        <taxon>Dikarya</taxon>
        <taxon>Basidiomycota</taxon>
        <taxon>Agaricomycotina</taxon>
        <taxon>Agaricomycetes</taxon>
        <taxon>Agaricomycetidae</taxon>
        <taxon>Atheliales</taxon>
        <taxon>Atheliaceae</taxon>
        <taxon>Athelia</taxon>
    </lineage>
</organism>
<name>A0A166IMY0_9AGAM</name>
<keyword evidence="2" id="KW-1185">Reference proteome</keyword>
<proteinExistence type="predicted"/>
<gene>
    <name evidence="1" type="ORF">FIBSPDRAFT_932472</name>
</gene>
<evidence type="ECO:0000313" key="1">
    <source>
        <dbReference type="EMBL" id="KZP20004.1"/>
    </source>
</evidence>
<reference evidence="1 2" key="1">
    <citation type="journal article" date="2016" name="Mol. Biol. Evol.">
        <title>Comparative Genomics of Early-Diverging Mushroom-Forming Fungi Provides Insights into the Origins of Lignocellulose Decay Capabilities.</title>
        <authorList>
            <person name="Nagy L.G."/>
            <person name="Riley R."/>
            <person name="Tritt A."/>
            <person name="Adam C."/>
            <person name="Daum C."/>
            <person name="Floudas D."/>
            <person name="Sun H."/>
            <person name="Yadav J.S."/>
            <person name="Pangilinan J."/>
            <person name="Larsson K.H."/>
            <person name="Matsuura K."/>
            <person name="Barry K."/>
            <person name="Labutti K."/>
            <person name="Kuo R."/>
            <person name="Ohm R.A."/>
            <person name="Bhattacharya S.S."/>
            <person name="Shirouzu T."/>
            <person name="Yoshinaga Y."/>
            <person name="Martin F.M."/>
            <person name="Grigoriev I.V."/>
            <person name="Hibbett D.S."/>
        </authorList>
    </citation>
    <scope>NUCLEOTIDE SEQUENCE [LARGE SCALE GENOMIC DNA]</scope>
    <source>
        <strain evidence="1 2">CBS 109695</strain>
    </source>
</reference>
<evidence type="ECO:0000313" key="2">
    <source>
        <dbReference type="Proteomes" id="UP000076532"/>
    </source>
</evidence>
<accession>A0A166IMY0</accession>
<sequence length="127" mass="13496">MSTNNVNPTTVTLRILSACSSFQERIIALNCNFPVHIGASGYEESAISTFSSASAQNALFDEADLNDHHATLFPMAGKLTLITSLLMTTLNGEKPKGIEELSVGDIIHLAGKDPMAPVIILVAAMTH</sequence>
<protein>
    <submittedName>
        <fullName evidence="1">Uncharacterized protein</fullName>
    </submittedName>
</protein>
<dbReference type="EMBL" id="KV417558">
    <property type="protein sequence ID" value="KZP20004.1"/>
    <property type="molecule type" value="Genomic_DNA"/>
</dbReference>
<dbReference type="AlphaFoldDB" id="A0A166IMY0"/>